<dbReference type="KEGG" id="cpyr:CYJ47_00425"/>
<protein>
    <submittedName>
        <fullName evidence="1">Uncharacterized protein</fullName>
    </submittedName>
</protein>
<reference evidence="1" key="1">
    <citation type="submission" date="2017-12" db="EMBL/GenBank/DDBJ databases">
        <authorList>
            <person name="Thomas-White K."/>
            <person name="Wolfe A.J."/>
        </authorList>
    </citation>
    <scope>NUCLEOTIDE SEQUENCE</scope>
    <source>
        <strain evidence="1">UMB0763</strain>
    </source>
</reference>
<sequence length="129" mass="15975">MRVSLRKHPKIDGRHAIFWHIISGGSGSENSRRIEMQRCIRLRWVRFLVETFNTEFPDEIEIRWWVDNKRASRPRYVLTRPEFDYIVVIEQRRNYALLVTAYYAEYEHRRRKLKKEHDGFWQKQEPPTW</sequence>
<proteinExistence type="predicted"/>
<accession>A0AAF1BTV7</accession>
<dbReference type="AlphaFoldDB" id="A0AAF1BTV7"/>
<evidence type="ECO:0000313" key="1">
    <source>
        <dbReference type="EMBL" id="WOT03559.1"/>
    </source>
</evidence>
<organism evidence="1 2">
    <name type="scientific">Corynebacterium pyruviciproducens</name>
    <dbReference type="NCBI Taxonomy" id="598660"/>
    <lineage>
        <taxon>Bacteria</taxon>
        <taxon>Bacillati</taxon>
        <taxon>Actinomycetota</taxon>
        <taxon>Actinomycetes</taxon>
        <taxon>Mycobacteriales</taxon>
        <taxon>Corynebacteriaceae</taxon>
        <taxon>Corynebacterium</taxon>
    </lineage>
</organism>
<gene>
    <name evidence="1" type="ORF">CYJ47_00425</name>
</gene>
<dbReference type="RefSeq" id="WP_180805568.1">
    <property type="nucleotide sequence ID" value="NZ_CP136958.1"/>
</dbReference>
<name>A0AAF1BTV7_9CORY</name>
<dbReference type="EMBL" id="CP136958">
    <property type="protein sequence ID" value="WOT03559.1"/>
    <property type="molecule type" value="Genomic_DNA"/>
</dbReference>
<evidence type="ECO:0000313" key="2">
    <source>
        <dbReference type="Proteomes" id="UP000234560"/>
    </source>
</evidence>
<reference evidence="1" key="2">
    <citation type="submission" date="2023-10" db="EMBL/GenBank/DDBJ databases">
        <authorList>
            <person name="Choi B."/>
        </authorList>
    </citation>
    <scope>NUCLEOTIDE SEQUENCE</scope>
    <source>
        <strain evidence="1">UMB0763</strain>
    </source>
</reference>
<dbReference type="Proteomes" id="UP000234560">
    <property type="component" value="Chromosome"/>
</dbReference>